<comment type="caution">
    <text evidence="4">The sequence shown here is derived from an EMBL/GenBank/DDBJ whole genome shotgun (WGS) entry which is preliminary data.</text>
</comment>
<feature type="compositionally biased region" description="Polar residues" evidence="2">
    <location>
        <begin position="89"/>
        <end position="115"/>
    </location>
</feature>
<protein>
    <recommendedName>
        <fullName evidence="3">DUF7653 domain-containing protein</fullName>
    </recommendedName>
</protein>
<dbReference type="AlphaFoldDB" id="A0A9Q0F459"/>
<dbReference type="PANTHER" id="PTHR47491">
    <property type="entry name" value="CAP-GLY DOMAIN LINKER"/>
    <property type="match status" value="1"/>
</dbReference>
<feature type="compositionally biased region" description="Low complexity" evidence="2">
    <location>
        <begin position="1"/>
        <end position="15"/>
    </location>
</feature>
<dbReference type="InterPro" id="IPR056070">
    <property type="entry name" value="DUF7653"/>
</dbReference>
<feature type="domain" description="DUF7653" evidence="3">
    <location>
        <begin position="615"/>
        <end position="738"/>
    </location>
</feature>
<evidence type="ECO:0000259" key="3">
    <source>
        <dbReference type="Pfam" id="PF24670"/>
    </source>
</evidence>
<gene>
    <name evidence="4" type="ORF">Tsubulata_010912</name>
</gene>
<evidence type="ECO:0000313" key="5">
    <source>
        <dbReference type="Proteomes" id="UP001141552"/>
    </source>
</evidence>
<sequence>MKKFFSFKSSSSSPPSKDKQVWEVPFEHGLNNRVCDKAEKDFRSPRGFFSKFQKQASESQSSNLSAGLRRSRSYSSAAFLAEGLEKKILSSTGDQNRSPSSGTSRSQCNHSSQRAVTPERKSKPKQIDVSAVQNANALERPSSSHSHPDFSGNSSVSNASTKVLDRYIDGEQQQERSKSRNSSRRNYSATGQSGGRLPPRVQNTAPTSPTDSVKDKPRSQSFRDAKGTRLQFSSRDWVENGFGHESPRRLAKNVIERLSQTYVLPKSNSKEFEHDIPITLEDIYGEPDSRYFDSKMDGHAPKSHSSQELYDNIDSYDGCDFSSFQKQNFYHEGNAGFLNNVQIGDASDLELQQRSKEAEERVLHLSEELDQQTFLQLTGFDVPSLIQCIKKLMEDKISLAIEVSGLLKSQINERDFAKEELRAAKAELESQTRRLEKEKNELQSALEKELDRRSTDWSLKLDKYQVEEQRLRDRVRELAEQNVSLQREVSSFNERETESKNVIKHSNEQLSHLTKRVEELDEENQDLKEKLSELQEKFSAAEEALDCVKRNFEEKDEDCKELQKSIVRLLRTCSDQEKTIEGLREGFKEQALEKPDKRVAKLQMEQMRLTGVELALRREVESQRLESDSLRHENINLLNRMKGNAKEIGALYFKLDKELWTRTCYLENQGISMLQDSNQLCSKLLEYIKGKLGQLQENKHGIDGQFILESDVKVKGFRRGTESLTRSLHMASSLLQEKANSISSISHSPCTNTDGSGKLNHLKSEESLRLELKEEILLTRLLREKLYSKELEVEQLQAELAAAVRGNDILRCELQNAQDNLSCANHKLKDFELQMLKKDETMSRFQNSLEESTKELTIIRGMLPKVSQERDLMWEEVKQYNEKNMLLNSEVNMLKKKIDALDEDILLKEGQITILKDALGKRPFDILGSPDSTREFLLQ</sequence>
<dbReference type="Gene3D" id="1.10.287.1490">
    <property type="match status" value="1"/>
</dbReference>
<feature type="compositionally biased region" description="Basic and acidic residues" evidence="2">
    <location>
        <begin position="163"/>
        <end position="178"/>
    </location>
</feature>
<evidence type="ECO:0000256" key="2">
    <source>
        <dbReference type="SAM" id="MobiDB-lite"/>
    </source>
</evidence>
<accession>A0A9Q0F459</accession>
<dbReference type="PANTHER" id="PTHR47491:SF5">
    <property type="entry name" value="CAP-GLY DOMAIN LINKER"/>
    <property type="match status" value="1"/>
</dbReference>
<feature type="region of interest" description="Disordered" evidence="2">
    <location>
        <begin position="51"/>
        <end position="70"/>
    </location>
</feature>
<reference evidence="4" key="2">
    <citation type="journal article" date="2023" name="Plants (Basel)">
        <title>Annotation of the Turnera subulata (Passifloraceae) Draft Genome Reveals the S-Locus Evolved after the Divergence of Turneroideae from Passifloroideae in a Stepwise Manner.</title>
        <authorList>
            <person name="Henning P.M."/>
            <person name="Roalson E.H."/>
            <person name="Mir W."/>
            <person name="McCubbin A.G."/>
            <person name="Shore J.S."/>
        </authorList>
    </citation>
    <scope>NUCLEOTIDE SEQUENCE</scope>
    <source>
        <strain evidence="4">F60SS</strain>
    </source>
</reference>
<dbReference type="EMBL" id="JAKUCV010007141">
    <property type="protein sequence ID" value="KAJ4824599.1"/>
    <property type="molecule type" value="Genomic_DNA"/>
</dbReference>
<keyword evidence="5" id="KW-1185">Reference proteome</keyword>
<dbReference type="OrthoDB" id="1938127at2759"/>
<feature type="coiled-coil region" evidence="1">
    <location>
        <begin position="877"/>
        <end position="904"/>
    </location>
</feature>
<feature type="coiled-coil region" evidence="1">
    <location>
        <begin position="793"/>
        <end position="834"/>
    </location>
</feature>
<dbReference type="Pfam" id="PF24670">
    <property type="entry name" value="DUF7653"/>
    <property type="match status" value="1"/>
</dbReference>
<evidence type="ECO:0000256" key="1">
    <source>
        <dbReference type="SAM" id="Coils"/>
    </source>
</evidence>
<keyword evidence="1" id="KW-0175">Coiled coil</keyword>
<feature type="region of interest" description="Disordered" evidence="2">
    <location>
        <begin position="88"/>
        <end position="228"/>
    </location>
</feature>
<feature type="compositionally biased region" description="Polar residues" evidence="2">
    <location>
        <begin position="201"/>
        <end position="211"/>
    </location>
</feature>
<feature type="compositionally biased region" description="Polar residues" evidence="2">
    <location>
        <begin position="131"/>
        <end position="161"/>
    </location>
</feature>
<reference evidence="4" key="1">
    <citation type="submission" date="2022-02" db="EMBL/GenBank/DDBJ databases">
        <authorList>
            <person name="Henning P.M."/>
            <person name="McCubbin A.G."/>
            <person name="Shore J.S."/>
        </authorList>
    </citation>
    <scope>NUCLEOTIDE SEQUENCE</scope>
    <source>
        <strain evidence="4">F60SS</strain>
        <tissue evidence="4">Leaves</tissue>
    </source>
</reference>
<feature type="region of interest" description="Disordered" evidence="2">
    <location>
        <begin position="1"/>
        <end position="21"/>
    </location>
</feature>
<dbReference type="Proteomes" id="UP001141552">
    <property type="component" value="Unassembled WGS sequence"/>
</dbReference>
<evidence type="ECO:0000313" key="4">
    <source>
        <dbReference type="EMBL" id="KAJ4824599.1"/>
    </source>
</evidence>
<organism evidence="4 5">
    <name type="scientific">Turnera subulata</name>
    <dbReference type="NCBI Taxonomy" id="218843"/>
    <lineage>
        <taxon>Eukaryota</taxon>
        <taxon>Viridiplantae</taxon>
        <taxon>Streptophyta</taxon>
        <taxon>Embryophyta</taxon>
        <taxon>Tracheophyta</taxon>
        <taxon>Spermatophyta</taxon>
        <taxon>Magnoliopsida</taxon>
        <taxon>eudicotyledons</taxon>
        <taxon>Gunneridae</taxon>
        <taxon>Pentapetalae</taxon>
        <taxon>rosids</taxon>
        <taxon>fabids</taxon>
        <taxon>Malpighiales</taxon>
        <taxon>Passifloraceae</taxon>
        <taxon>Turnera</taxon>
    </lineage>
</organism>
<feature type="compositionally biased region" description="Basic and acidic residues" evidence="2">
    <location>
        <begin position="212"/>
        <end position="227"/>
    </location>
</feature>
<proteinExistence type="predicted"/>
<feature type="compositionally biased region" description="Polar residues" evidence="2">
    <location>
        <begin position="52"/>
        <end position="65"/>
    </location>
</feature>
<feature type="coiled-coil region" evidence="1">
    <location>
        <begin position="407"/>
        <end position="565"/>
    </location>
</feature>
<name>A0A9Q0F459_9ROSI</name>